<dbReference type="SUPFAM" id="SSF55874">
    <property type="entry name" value="ATPase domain of HSP90 chaperone/DNA topoisomerase II/histidine kinase"/>
    <property type="match status" value="1"/>
</dbReference>
<dbReference type="GO" id="GO:0016020">
    <property type="term" value="C:membrane"/>
    <property type="evidence" value="ECO:0007669"/>
    <property type="project" value="InterPro"/>
</dbReference>
<gene>
    <name evidence="3" type="ORF">QNI16_30275</name>
</gene>
<dbReference type="Gene3D" id="3.30.565.10">
    <property type="entry name" value="Histidine kinase-like ATPase, C-terminal domain"/>
    <property type="match status" value="1"/>
</dbReference>
<feature type="transmembrane region" description="Helical" evidence="1">
    <location>
        <begin position="109"/>
        <end position="131"/>
    </location>
</feature>
<protein>
    <submittedName>
        <fullName evidence="3">Histidine kinase</fullName>
    </submittedName>
</protein>
<dbReference type="PANTHER" id="PTHR34220:SF7">
    <property type="entry name" value="SENSOR HISTIDINE KINASE YPDA"/>
    <property type="match status" value="1"/>
</dbReference>
<feature type="transmembrane region" description="Helical" evidence="1">
    <location>
        <begin position="84"/>
        <end position="103"/>
    </location>
</feature>
<keyword evidence="1" id="KW-1133">Transmembrane helix</keyword>
<keyword evidence="3" id="KW-0418">Kinase</keyword>
<evidence type="ECO:0000313" key="4">
    <source>
        <dbReference type="Proteomes" id="UP001241110"/>
    </source>
</evidence>
<accession>A0AAE3QX59</accession>
<keyword evidence="1" id="KW-0812">Transmembrane</keyword>
<evidence type="ECO:0000256" key="1">
    <source>
        <dbReference type="SAM" id="Phobius"/>
    </source>
</evidence>
<dbReference type="AlphaFoldDB" id="A0AAE3QX59"/>
<keyword evidence="1" id="KW-0472">Membrane</keyword>
<sequence length="346" mass="40735">MKFFRTYLFPAFFGLLIYICIRLVNDVISDTKFWKRDWEINAIEIFFSVVVGYIYDLIVRHFVQKFSRQQYTTFTTAILLREFVVVYLFCFLVLSVTMIPMAALTDDGLQLYDVININLIPGLFVLLYYAIARGMALLQYTYEQKVQIEKMQNDQLQTELKFLKAQYHPHFLFNALNTVYFQMDEDVAGAKKTLEKFSQLLRYQLYDQQVTVSVEREIAYLHNFIELQRIRSSSRLQLQVEIDESLKKQQIYPLLFLPLIENAFKYVGGDYYLTICLRQQSNGISLNVYNSLPLLESTVEGVKQHSGGIGLDNLRRRLELLYPNTHALELSRTDTLFKARLFIQMH</sequence>
<evidence type="ECO:0000313" key="3">
    <source>
        <dbReference type="EMBL" id="MDJ1484826.1"/>
    </source>
</evidence>
<evidence type="ECO:0000259" key="2">
    <source>
        <dbReference type="Pfam" id="PF06580"/>
    </source>
</evidence>
<dbReference type="GO" id="GO:0000155">
    <property type="term" value="F:phosphorelay sensor kinase activity"/>
    <property type="evidence" value="ECO:0007669"/>
    <property type="project" value="InterPro"/>
</dbReference>
<reference evidence="3" key="1">
    <citation type="submission" date="2023-05" db="EMBL/GenBank/DDBJ databases">
        <authorList>
            <person name="Zhang X."/>
        </authorList>
    </citation>
    <scope>NUCLEOTIDE SEQUENCE</scope>
    <source>
        <strain evidence="3">YF14B1</strain>
    </source>
</reference>
<dbReference type="RefSeq" id="WP_313986546.1">
    <property type="nucleotide sequence ID" value="NZ_JASJOS010000016.1"/>
</dbReference>
<dbReference type="PANTHER" id="PTHR34220">
    <property type="entry name" value="SENSOR HISTIDINE KINASE YPDA"/>
    <property type="match status" value="1"/>
</dbReference>
<proteinExistence type="predicted"/>
<dbReference type="InterPro" id="IPR036890">
    <property type="entry name" value="HATPase_C_sf"/>
</dbReference>
<dbReference type="Pfam" id="PF06580">
    <property type="entry name" value="His_kinase"/>
    <property type="match status" value="1"/>
</dbReference>
<dbReference type="InterPro" id="IPR050640">
    <property type="entry name" value="Bact_2-comp_sensor_kinase"/>
</dbReference>
<organism evidence="3 4">
    <name type="scientific">Xanthocytophaga flava</name>
    <dbReference type="NCBI Taxonomy" id="3048013"/>
    <lineage>
        <taxon>Bacteria</taxon>
        <taxon>Pseudomonadati</taxon>
        <taxon>Bacteroidota</taxon>
        <taxon>Cytophagia</taxon>
        <taxon>Cytophagales</taxon>
        <taxon>Rhodocytophagaceae</taxon>
        <taxon>Xanthocytophaga</taxon>
    </lineage>
</organism>
<comment type="caution">
    <text evidence="3">The sequence shown here is derived from an EMBL/GenBank/DDBJ whole genome shotgun (WGS) entry which is preliminary data.</text>
</comment>
<dbReference type="InterPro" id="IPR010559">
    <property type="entry name" value="Sig_transdc_His_kin_internal"/>
</dbReference>
<name>A0AAE3QX59_9BACT</name>
<dbReference type="Proteomes" id="UP001241110">
    <property type="component" value="Unassembled WGS sequence"/>
</dbReference>
<keyword evidence="3" id="KW-0808">Transferase</keyword>
<feature type="transmembrane region" description="Helical" evidence="1">
    <location>
        <begin position="7"/>
        <end position="25"/>
    </location>
</feature>
<feature type="domain" description="Signal transduction histidine kinase internal region" evidence="2">
    <location>
        <begin position="158"/>
        <end position="236"/>
    </location>
</feature>
<feature type="transmembrane region" description="Helical" evidence="1">
    <location>
        <begin position="45"/>
        <end position="63"/>
    </location>
</feature>
<dbReference type="EMBL" id="JASJOS010000016">
    <property type="protein sequence ID" value="MDJ1484826.1"/>
    <property type="molecule type" value="Genomic_DNA"/>
</dbReference>